<accession>A0A918IHS5</accession>
<dbReference type="EMBL" id="BMTD01000015">
    <property type="protein sequence ID" value="GGV12458.1"/>
    <property type="molecule type" value="Genomic_DNA"/>
</dbReference>
<organism evidence="1 2">
    <name type="scientific">Streptomyces filipinensis</name>
    <dbReference type="NCBI Taxonomy" id="66887"/>
    <lineage>
        <taxon>Bacteria</taxon>
        <taxon>Bacillati</taxon>
        <taxon>Actinomycetota</taxon>
        <taxon>Actinomycetes</taxon>
        <taxon>Kitasatosporales</taxon>
        <taxon>Streptomycetaceae</taxon>
        <taxon>Streptomyces</taxon>
    </lineage>
</organism>
<gene>
    <name evidence="1" type="ORF">GCM10010260_58940</name>
</gene>
<evidence type="ECO:0000313" key="2">
    <source>
        <dbReference type="Proteomes" id="UP000618795"/>
    </source>
</evidence>
<comment type="caution">
    <text evidence="1">The sequence shown here is derived from an EMBL/GenBank/DDBJ whole genome shotgun (WGS) entry which is preliminary data.</text>
</comment>
<keyword evidence="2" id="KW-1185">Reference proteome</keyword>
<reference evidence="1" key="2">
    <citation type="submission" date="2020-09" db="EMBL/GenBank/DDBJ databases">
        <authorList>
            <person name="Sun Q."/>
            <person name="Ohkuma M."/>
        </authorList>
    </citation>
    <scope>NUCLEOTIDE SEQUENCE</scope>
    <source>
        <strain evidence="1">JCM 4369</strain>
    </source>
</reference>
<proteinExistence type="predicted"/>
<evidence type="ECO:0000313" key="1">
    <source>
        <dbReference type="EMBL" id="GGV12458.1"/>
    </source>
</evidence>
<sequence length="96" mass="10023">MEGSLVGEGEFVGSHGQAAPLLEPVDASLDRVALLVRLSVESRWPPTGTASPQAVADLIGGLRDDRADPASAEMLSDCAGRLRAVRQDGIRSGPWS</sequence>
<protein>
    <submittedName>
        <fullName evidence="1">Uncharacterized protein</fullName>
    </submittedName>
</protein>
<reference evidence="1" key="1">
    <citation type="journal article" date="2014" name="Int. J. Syst. Evol. Microbiol.">
        <title>Complete genome sequence of Corynebacterium casei LMG S-19264T (=DSM 44701T), isolated from a smear-ripened cheese.</title>
        <authorList>
            <consortium name="US DOE Joint Genome Institute (JGI-PGF)"/>
            <person name="Walter F."/>
            <person name="Albersmeier A."/>
            <person name="Kalinowski J."/>
            <person name="Ruckert C."/>
        </authorList>
    </citation>
    <scope>NUCLEOTIDE SEQUENCE</scope>
    <source>
        <strain evidence="1">JCM 4369</strain>
    </source>
</reference>
<dbReference type="Proteomes" id="UP000618795">
    <property type="component" value="Unassembled WGS sequence"/>
</dbReference>
<dbReference type="AlphaFoldDB" id="A0A918IHS5"/>
<name>A0A918IHS5_9ACTN</name>